<protein>
    <submittedName>
        <fullName evidence="1">Uncharacterized protein</fullName>
    </submittedName>
</protein>
<keyword evidence="2" id="KW-1185">Reference proteome</keyword>
<evidence type="ECO:0000313" key="2">
    <source>
        <dbReference type="Proteomes" id="UP000027222"/>
    </source>
</evidence>
<dbReference type="OrthoDB" id="3114738at2759"/>
<evidence type="ECO:0000313" key="1">
    <source>
        <dbReference type="EMBL" id="KDR68200.1"/>
    </source>
</evidence>
<organism evidence="1 2">
    <name type="scientific">Galerina marginata (strain CBS 339.88)</name>
    <dbReference type="NCBI Taxonomy" id="685588"/>
    <lineage>
        <taxon>Eukaryota</taxon>
        <taxon>Fungi</taxon>
        <taxon>Dikarya</taxon>
        <taxon>Basidiomycota</taxon>
        <taxon>Agaricomycotina</taxon>
        <taxon>Agaricomycetes</taxon>
        <taxon>Agaricomycetidae</taxon>
        <taxon>Agaricales</taxon>
        <taxon>Agaricineae</taxon>
        <taxon>Strophariaceae</taxon>
        <taxon>Galerina</taxon>
    </lineage>
</organism>
<dbReference type="Proteomes" id="UP000027222">
    <property type="component" value="Unassembled WGS sequence"/>
</dbReference>
<reference evidence="2" key="1">
    <citation type="journal article" date="2014" name="Proc. Natl. Acad. Sci. U.S.A.">
        <title>Extensive sampling of basidiomycete genomes demonstrates inadequacy of the white-rot/brown-rot paradigm for wood decay fungi.</title>
        <authorList>
            <person name="Riley R."/>
            <person name="Salamov A.A."/>
            <person name="Brown D.W."/>
            <person name="Nagy L.G."/>
            <person name="Floudas D."/>
            <person name="Held B.W."/>
            <person name="Levasseur A."/>
            <person name="Lombard V."/>
            <person name="Morin E."/>
            <person name="Otillar R."/>
            <person name="Lindquist E.A."/>
            <person name="Sun H."/>
            <person name="LaButti K.M."/>
            <person name="Schmutz J."/>
            <person name="Jabbour D."/>
            <person name="Luo H."/>
            <person name="Baker S.E."/>
            <person name="Pisabarro A.G."/>
            <person name="Walton J.D."/>
            <person name="Blanchette R.A."/>
            <person name="Henrissat B."/>
            <person name="Martin F."/>
            <person name="Cullen D."/>
            <person name="Hibbett D.S."/>
            <person name="Grigoriev I.V."/>
        </authorList>
    </citation>
    <scope>NUCLEOTIDE SEQUENCE [LARGE SCALE GENOMIC DNA]</scope>
    <source>
        <strain evidence="2">CBS 339.88</strain>
    </source>
</reference>
<dbReference type="AlphaFoldDB" id="A0A067SB96"/>
<dbReference type="EMBL" id="KL142409">
    <property type="protein sequence ID" value="KDR68200.1"/>
    <property type="molecule type" value="Genomic_DNA"/>
</dbReference>
<sequence>MITLQTFSRSVSHFSHTSTTVSVFGHSPPTYMDNCTVVRPLATSYLRPSRYHASGKLQYTSRTNPSQIAFFAWVLANTTHLDSYNRRSLADAVLVAMNTEAIQTSLRNALGRSSDVHLVATRAVASPSNTCSEPHFTARVFMASGEFRYLGGIHIYPAKATTSSTFIPQSQEKAKKWKSRRFNSDFFSILVL</sequence>
<proteinExistence type="predicted"/>
<name>A0A067SB96_GALM3</name>
<gene>
    <name evidence="1" type="ORF">GALMADRAFT_146449</name>
</gene>
<dbReference type="HOGENOM" id="CLU_1635528_0_0_1"/>
<accession>A0A067SB96</accession>